<dbReference type="InterPro" id="IPR029062">
    <property type="entry name" value="Class_I_gatase-like"/>
</dbReference>
<protein>
    <submittedName>
        <fullName evidence="4">Helix-turn-helix domain-containing protein</fullName>
    </submittedName>
</protein>
<dbReference type="InterPro" id="IPR052158">
    <property type="entry name" value="INH-QAR"/>
</dbReference>
<sequence length="313" mass="33431">MRTVSVLAYPGMSMFELGIVTEVFGLPRPELDVDWYRLTVCAEAHEVTVIGGARLHTDGGLDDLAAADTVIIPGVPDVRGSCSRALLEALRSAHGRGARLVSICSGAFALAEAGLLDGRRATTHWRYADRLAARFPSVSVDPDVLYVDEGDVLTSAGSAAGLDLCVHLIRTDHGAAVANAVARRLVVPPHREGGQAQFIESPVPAPEDDAVTATMAWAMANLTSPITVGSLAQRAHMSTRSYLRRFKDSSGTSPIRWLIAQRVQASLPLLEASDQSVAEIAAAVGFDSPVTFRHHFSRALHTSPSGYRRAFRG</sequence>
<dbReference type="InterPro" id="IPR002818">
    <property type="entry name" value="DJ-1/PfpI"/>
</dbReference>
<dbReference type="Gene3D" id="1.10.10.60">
    <property type="entry name" value="Homeodomain-like"/>
    <property type="match status" value="1"/>
</dbReference>
<proteinExistence type="predicted"/>
<evidence type="ECO:0000256" key="2">
    <source>
        <dbReference type="ARBA" id="ARBA00023163"/>
    </source>
</evidence>
<dbReference type="SMART" id="SM00342">
    <property type="entry name" value="HTH_ARAC"/>
    <property type="match status" value="1"/>
</dbReference>
<evidence type="ECO:0000313" key="4">
    <source>
        <dbReference type="EMBL" id="MBC6448174.1"/>
    </source>
</evidence>
<dbReference type="PROSITE" id="PS01124">
    <property type="entry name" value="HTH_ARAC_FAMILY_2"/>
    <property type="match status" value="1"/>
</dbReference>
<keyword evidence="2" id="KW-0804">Transcription</keyword>
<dbReference type="InterPro" id="IPR009057">
    <property type="entry name" value="Homeodomain-like_sf"/>
</dbReference>
<dbReference type="PANTHER" id="PTHR43130">
    <property type="entry name" value="ARAC-FAMILY TRANSCRIPTIONAL REGULATOR"/>
    <property type="match status" value="1"/>
</dbReference>
<keyword evidence="1" id="KW-0805">Transcription regulation</keyword>
<dbReference type="Proteomes" id="UP000734823">
    <property type="component" value="Unassembled WGS sequence"/>
</dbReference>
<comment type="caution">
    <text evidence="4">The sequence shown here is derived from an EMBL/GenBank/DDBJ whole genome shotgun (WGS) entry which is preliminary data.</text>
</comment>
<dbReference type="SUPFAM" id="SSF46689">
    <property type="entry name" value="Homeodomain-like"/>
    <property type="match status" value="2"/>
</dbReference>
<dbReference type="PANTHER" id="PTHR43130:SF3">
    <property type="entry name" value="HTH-TYPE TRANSCRIPTIONAL REGULATOR RV1931C"/>
    <property type="match status" value="1"/>
</dbReference>
<dbReference type="Gene3D" id="3.40.50.880">
    <property type="match status" value="1"/>
</dbReference>
<feature type="domain" description="HTH araC/xylS-type" evidence="3">
    <location>
        <begin position="212"/>
        <end position="310"/>
    </location>
</feature>
<dbReference type="InterPro" id="IPR018060">
    <property type="entry name" value="HTH_AraC"/>
</dbReference>
<dbReference type="CDD" id="cd03137">
    <property type="entry name" value="GATase1_AraC_1"/>
    <property type="match status" value="1"/>
</dbReference>
<dbReference type="RefSeq" id="WP_187220655.1">
    <property type="nucleotide sequence ID" value="NZ_JABVED010000006.1"/>
</dbReference>
<organism evidence="4 5">
    <name type="scientific">Actinokineospora xionganensis</name>
    <dbReference type="NCBI Taxonomy" id="2684470"/>
    <lineage>
        <taxon>Bacteria</taxon>
        <taxon>Bacillati</taxon>
        <taxon>Actinomycetota</taxon>
        <taxon>Actinomycetes</taxon>
        <taxon>Pseudonocardiales</taxon>
        <taxon>Pseudonocardiaceae</taxon>
        <taxon>Actinokineospora</taxon>
    </lineage>
</organism>
<dbReference type="Pfam" id="PF01965">
    <property type="entry name" value="DJ-1_PfpI"/>
    <property type="match status" value="1"/>
</dbReference>
<gene>
    <name evidence="4" type="ORF">GPZ80_13455</name>
</gene>
<dbReference type="SUPFAM" id="SSF52317">
    <property type="entry name" value="Class I glutamine amidotransferase-like"/>
    <property type="match status" value="1"/>
</dbReference>
<evidence type="ECO:0000256" key="1">
    <source>
        <dbReference type="ARBA" id="ARBA00023015"/>
    </source>
</evidence>
<dbReference type="Pfam" id="PF12833">
    <property type="entry name" value="HTH_18"/>
    <property type="match status" value="1"/>
</dbReference>
<dbReference type="EMBL" id="JABVED010000006">
    <property type="protein sequence ID" value="MBC6448174.1"/>
    <property type="molecule type" value="Genomic_DNA"/>
</dbReference>
<evidence type="ECO:0000259" key="3">
    <source>
        <dbReference type="PROSITE" id="PS01124"/>
    </source>
</evidence>
<evidence type="ECO:0000313" key="5">
    <source>
        <dbReference type="Proteomes" id="UP000734823"/>
    </source>
</evidence>
<reference evidence="4 5" key="1">
    <citation type="submission" date="2020-06" db="EMBL/GenBank/DDBJ databases">
        <title>Actinokineospora xiongansis sp. nov., isolated from soil of Baiyangdian.</title>
        <authorList>
            <person name="Zhang X."/>
        </authorList>
    </citation>
    <scope>NUCLEOTIDE SEQUENCE [LARGE SCALE GENOMIC DNA]</scope>
    <source>
        <strain evidence="4 5">HBU206404</strain>
    </source>
</reference>
<keyword evidence="5" id="KW-1185">Reference proteome</keyword>
<accession>A0ABR7L6Y3</accession>
<name>A0ABR7L6Y3_9PSEU</name>